<proteinExistence type="predicted"/>
<feature type="transmembrane region" description="Helical" evidence="1">
    <location>
        <begin position="225"/>
        <end position="246"/>
    </location>
</feature>
<reference evidence="2" key="1">
    <citation type="submission" date="2018-05" db="EMBL/GenBank/DDBJ databases">
        <authorList>
            <person name="Lanie J.A."/>
            <person name="Ng W.-L."/>
            <person name="Kazmierczak K.M."/>
            <person name="Andrzejewski T.M."/>
            <person name="Davidsen T.M."/>
            <person name="Wayne K.J."/>
            <person name="Tettelin H."/>
            <person name="Glass J.I."/>
            <person name="Rusch D."/>
            <person name="Podicherti R."/>
            <person name="Tsui H.-C.T."/>
            <person name="Winkler M.E."/>
        </authorList>
    </citation>
    <scope>NUCLEOTIDE SEQUENCE</scope>
</reference>
<evidence type="ECO:0000313" key="2">
    <source>
        <dbReference type="EMBL" id="SVD30737.1"/>
    </source>
</evidence>
<keyword evidence="1" id="KW-0472">Membrane</keyword>
<organism evidence="2">
    <name type="scientific">marine metagenome</name>
    <dbReference type="NCBI Taxonomy" id="408172"/>
    <lineage>
        <taxon>unclassified sequences</taxon>
        <taxon>metagenomes</taxon>
        <taxon>ecological metagenomes</taxon>
    </lineage>
</organism>
<name>A0A382U9Q6_9ZZZZ</name>
<protein>
    <recommendedName>
        <fullName evidence="3">YokE-like PH domain-containing protein</fullName>
    </recommendedName>
</protein>
<accession>A0A382U9Q6</accession>
<gene>
    <name evidence="2" type="ORF">METZ01_LOCUS383591</name>
</gene>
<sequence>MKYIARLPFHVEVTLPSGTRPAGRNSTHSLSSVTFRTKLPTMSKANTDTNPILPLATDLPSGALSLLFPEETIRLSITTDIKLDGLYGPAWLLATDQRLLAFSPDGGGPPEIVDLALTEVESLEIQDLYGSGALKVRTQTTGQTVALFSKTLNAKFAPLPEALEKLIRQARPIDDDKKILRGRLDHAYLKRRCERCGQVIPHRMGVCPSCLESNKLLNRFLTYSLPYWPLAVTSLAILLAGTFIGLTPPL</sequence>
<evidence type="ECO:0008006" key="3">
    <source>
        <dbReference type="Google" id="ProtNLM"/>
    </source>
</evidence>
<keyword evidence="1" id="KW-1133">Transmembrane helix</keyword>
<feature type="non-terminal residue" evidence="2">
    <location>
        <position position="250"/>
    </location>
</feature>
<dbReference type="AlphaFoldDB" id="A0A382U9Q6"/>
<evidence type="ECO:0000256" key="1">
    <source>
        <dbReference type="SAM" id="Phobius"/>
    </source>
</evidence>
<keyword evidence="1" id="KW-0812">Transmembrane</keyword>
<dbReference type="EMBL" id="UINC01142418">
    <property type="protein sequence ID" value="SVD30737.1"/>
    <property type="molecule type" value="Genomic_DNA"/>
</dbReference>